<keyword evidence="5 11" id="KW-0812">Transmembrane</keyword>
<dbReference type="PROSITE" id="PS50885">
    <property type="entry name" value="HAMP"/>
    <property type="match status" value="1"/>
</dbReference>
<dbReference type="CDD" id="cd11386">
    <property type="entry name" value="MCP_signal"/>
    <property type="match status" value="1"/>
</dbReference>
<evidence type="ECO:0000256" key="9">
    <source>
        <dbReference type="ARBA" id="ARBA00029447"/>
    </source>
</evidence>
<dbReference type="PROSITE" id="PS50111">
    <property type="entry name" value="CHEMOTAXIS_TRANSDUC_2"/>
    <property type="match status" value="1"/>
</dbReference>
<evidence type="ECO:0000256" key="8">
    <source>
        <dbReference type="ARBA" id="ARBA00023224"/>
    </source>
</evidence>
<dbReference type="CDD" id="cd06225">
    <property type="entry name" value="HAMP"/>
    <property type="match status" value="1"/>
</dbReference>
<evidence type="ECO:0000259" key="14">
    <source>
        <dbReference type="PROSITE" id="PS50885"/>
    </source>
</evidence>
<organism evidence="15 16">
    <name type="scientific">Litoribrevibacter euphylliae</name>
    <dbReference type="NCBI Taxonomy" id="1834034"/>
    <lineage>
        <taxon>Bacteria</taxon>
        <taxon>Pseudomonadati</taxon>
        <taxon>Pseudomonadota</taxon>
        <taxon>Gammaproteobacteria</taxon>
        <taxon>Oceanospirillales</taxon>
        <taxon>Oceanospirillaceae</taxon>
        <taxon>Litoribrevibacter</taxon>
    </lineage>
</organism>
<gene>
    <name evidence="15" type="ORF">ACFOEK_14900</name>
</gene>
<keyword evidence="16" id="KW-1185">Reference proteome</keyword>
<dbReference type="PANTHER" id="PTHR32089">
    <property type="entry name" value="METHYL-ACCEPTING CHEMOTAXIS PROTEIN MCPB"/>
    <property type="match status" value="1"/>
</dbReference>
<evidence type="ECO:0000256" key="1">
    <source>
        <dbReference type="ARBA" id="ARBA00004429"/>
    </source>
</evidence>
<keyword evidence="8 10" id="KW-0807">Transducer</keyword>
<keyword evidence="4" id="KW-0997">Cell inner membrane</keyword>
<dbReference type="CDD" id="cd12912">
    <property type="entry name" value="PDC2_MCP_like"/>
    <property type="match status" value="1"/>
</dbReference>
<protein>
    <submittedName>
        <fullName evidence="15">Methyl-accepting chemotaxis protein</fullName>
    </submittedName>
</protein>
<dbReference type="InterPro" id="IPR000727">
    <property type="entry name" value="T_SNARE_dom"/>
</dbReference>
<keyword evidence="6 11" id="KW-1133">Transmembrane helix</keyword>
<feature type="domain" description="Methyl-accepting transducer" evidence="12">
    <location>
        <begin position="377"/>
        <end position="613"/>
    </location>
</feature>
<keyword evidence="3" id="KW-0145">Chemotaxis</keyword>
<dbReference type="InterPro" id="IPR003660">
    <property type="entry name" value="HAMP_dom"/>
</dbReference>
<name>A0ABV7HIQ3_9GAMM</name>
<keyword evidence="2" id="KW-1003">Cell membrane</keyword>
<sequence length="649" mass="70761">MSIRIKFVVTLLAGVIIPVLLVTVISLMTVRDSAVTSFEKQSVNEIRQIDNAFSLYLNGLAEDAVYLASTEIIQNLDSSVMTYMDKSSAPMTPDQNSEVEAKAFQLLKEFGESRPDLAFVYLGMSNGGYIQWPKGKNVEYYDPRKRPWYTSSIGNPNEAVRAPAYADVTTGTPLLDYLKVFNAKEGLKGVVGVDVTLGKLTSMVQKVKFGEQGYLMLIEDTGVVLADPSNLEHNFKKLTELGDVYQVLASSEGMVEVELDGKSWFASIYKSPDLGWKFIGLIPESEVFQSANKLASVIGVVSVSLIVVFALIGLWLSSVITKPMQVITQGLQEIASGEGDLTRRLRVKSNDESGVMADAFNSFVEVVHKLITEIKSNASQVGEEAEGARRVSEQVRSISDQQSRSIEQVSTAFHEMVATSNEVAQNCSETASSADESQQQASQGRQFIQETSESVNILEDIIVDSNNAMSELAEEANNITSILDTIRGIAEQTNLLALNAAIEAARAGEQGRGFAVVADEVRTLAQKTAESTEEIDNLISSLNKRTNVVSEKLSSSLDHSKQTVETTEKTKAVFESIQRSVSNIGDMATQIAAAAEEQHSVAEDINMNITDVHNEAQKANEASVQSHTNSQTLSQLSQELTDLVSRFKT</sequence>
<dbReference type="SMART" id="SM00304">
    <property type="entry name" value="HAMP"/>
    <property type="match status" value="1"/>
</dbReference>
<comment type="subcellular location">
    <subcellularLocation>
        <location evidence="1">Cell inner membrane</location>
        <topology evidence="1">Multi-pass membrane protein</topology>
    </subcellularLocation>
</comment>
<keyword evidence="7 11" id="KW-0472">Membrane</keyword>
<evidence type="ECO:0000256" key="5">
    <source>
        <dbReference type="ARBA" id="ARBA00022692"/>
    </source>
</evidence>
<proteinExistence type="inferred from homology"/>
<dbReference type="Pfam" id="PF02743">
    <property type="entry name" value="dCache_1"/>
    <property type="match status" value="1"/>
</dbReference>
<dbReference type="Pfam" id="PF00672">
    <property type="entry name" value="HAMP"/>
    <property type="match status" value="1"/>
</dbReference>
<dbReference type="PRINTS" id="PR00260">
    <property type="entry name" value="CHEMTRNSDUCR"/>
</dbReference>
<dbReference type="RefSeq" id="WP_386722247.1">
    <property type="nucleotide sequence ID" value="NZ_JBHRSZ010000006.1"/>
</dbReference>
<dbReference type="SUPFAM" id="SSF58104">
    <property type="entry name" value="Methyl-accepting chemotaxis protein (MCP) signaling domain"/>
    <property type="match status" value="1"/>
</dbReference>
<dbReference type="InterPro" id="IPR004090">
    <property type="entry name" value="Chemotax_Me-accpt_rcpt"/>
</dbReference>
<dbReference type="PROSITE" id="PS50192">
    <property type="entry name" value="T_SNARE"/>
    <property type="match status" value="1"/>
</dbReference>
<dbReference type="EMBL" id="JBHRSZ010000006">
    <property type="protein sequence ID" value="MFC3152320.1"/>
    <property type="molecule type" value="Genomic_DNA"/>
</dbReference>
<feature type="transmembrane region" description="Helical" evidence="11">
    <location>
        <begin position="294"/>
        <end position="316"/>
    </location>
</feature>
<feature type="transmembrane region" description="Helical" evidence="11">
    <location>
        <begin position="7"/>
        <end position="30"/>
    </location>
</feature>
<dbReference type="Gene3D" id="1.10.287.950">
    <property type="entry name" value="Methyl-accepting chemotaxis protein"/>
    <property type="match status" value="1"/>
</dbReference>
<evidence type="ECO:0000313" key="16">
    <source>
        <dbReference type="Proteomes" id="UP001595476"/>
    </source>
</evidence>
<dbReference type="Gene3D" id="3.30.450.20">
    <property type="entry name" value="PAS domain"/>
    <property type="match status" value="1"/>
</dbReference>
<dbReference type="Pfam" id="PF00015">
    <property type="entry name" value="MCPsignal"/>
    <property type="match status" value="1"/>
</dbReference>
<evidence type="ECO:0000256" key="4">
    <source>
        <dbReference type="ARBA" id="ARBA00022519"/>
    </source>
</evidence>
<feature type="domain" description="HAMP" evidence="14">
    <location>
        <begin position="318"/>
        <end position="372"/>
    </location>
</feature>
<reference evidence="16" key="1">
    <citation type="journal article" date="2019" name="Int. J. Syst. Evol. Microbiol.">
        <title>The Global Catalogue of Microorganisms (GCM) 10K type strain sequencing project: providing services to taxonomists for standard genome sequencing and annotation.</title>
        <authorList>
            <consortium name="The Broad Institute Genomics Platform"/>
            <consortium name="The Broad Institute Genome Sequencing Center for Infectious Disease"/>
            <person name="Wu L."/>
            <person name="Ma J."/>
        </authorList>
    </citation>
    <scope>NUCLEOTIDE SEQUENCE [LARGE SCALE GENOMIC DNA]</scope>
    <source>
        <strain evidence="16">KCTC 52438</strain>
    </source>
</reference>
<evidence type="ECO:0000256" key="10">
    <source>
        <dbReference type="PROSITE-ProRule" id="PRU00284"/>
    </source>
</evidence>
<dbReference type="InterPro" id="IPR033479">
    <property type="entry name" value="dCache_1"/>
</dbReference>
<dbReference type="Proteomes" id="UP001595476">
    <property type="component" value="Unassembled WGS sequence"/>
</dbReference>
<accession>A0ABV7HIQ3</accession>
<evidence type="ECO:0000259" key="12">
    <source>
        <dbReference type="PROSITE" id="PS50111"/>
    </source>
</evidence>
<feature type="domain" description="T-SNARE coiled-coil homology" evidence="13">
    <location>
        <begin position="564"/>
        <end position="626"/>
    </location>
</feature>
<dbReference type="SMART" id="SM00283">
    <property type="entry name" value="MA"/>
    <property type="match status" value="1"/>
</dbReference>
<evidence type="ECO:0000256" key="6">
    <source>
        <dbReference type="ARBA" id="ARBA00022989"/>
    </source>
</evidence>
<evidence type="ECO:0000256" key="11">
    <source>
        <dbReference type="SAM" id="Phobius"/>
    </source>
</evidence>
<dbReference type="PANTHER" id="PTHR32089:SF120">
    <property type="entry name" value="METHYL-ACCEPTING CHEMOTAXIS PROTEIN TLPQ"/>
    <property type="match status" value="1"/>
</dbReference>
<evidence type="ECO:0000256" key="3">
    <source>
        <dbReference type="ARBA" id="ARBA00022500"/>
    </source>
</evidence>
<evidence type="ECO:0000256" key="7">
    <source>
        <dbReference type="ARBA" id="ARBA00023136"/>
    </source>
</evidence>
<comment type="caution">
    <text evidence="15">The sequence shown here is derived from an EMBL/GenBank/DDBJ whole genome shotgun (WGS) entry which is preliminary data.</text>
</comment>
<evidence type="ECO:0000259" key="13">
    <source>
        <dbReference type="PROSITE" id="PS50192"/>
    </source>
</evidence>
<evidence type="ECO:0000313" key="15">
    <source>
        <dbReference type="EMBL" id="MFC3152320.1"/>
    </source>
</evidence>
<comment type="similarity">
    <text evidence="9">Belongs to the methyl-accepting chemotaxis (MCP) protein family.</text>
</comment>
<dbReference type="InterPro" id="IPR004089">
    <property type="entry name" value="MCPsignal_dom"/>
</dbReference>
<evidence type="ECO:0000256" key="2">
    <source>
        <dbReference type="ARBA" id="ARBA00022475"/>
    </source>
</evidence>